<evidence type="ECO:0000313" key="1">
    <source>
        <dbReference type="EMBL" id="KAA8786734.1"/>
    </source>
</evidence>
<proteinExistence type="predicted"/>
<comment type="caution">
    <text evidence="1">The sequence shown here is derived from an EMBL/GenBank/DDBJ whole genome shotgun (WGS) entry which is preliminary data.</text>
</comment>
<dbReference type="Proteomes" id="UP000323664">
    <property type="component" value="Unassembled WGS sequence"/>
</dbReference>
<dbReference type="InterPro" id="IPR021223">
    <property type="entry name" value="AbiGi"/>
</dbReference>
<accession>A0A5M9WYI1</accession>
<dbReference type="EMBL" id="RIAS01000016">
    <property type="protein sequence ID" value="KAA8786734.1"/>
    <property type="molecule type" value="Genomic_DNA"/>
</dbReference>
<sequence length="78" mass="9263">MLTNLLFMKPLIGPMHRNDKYVNKNFHDEKEWRFIPKFNQTETDLSLLIPEEQLIPQTINLYSDGISQNNALCLHLDY</sequence>
<reference evidence="1 2" key="1">
    <citation type="journal article" date="2019" name="J. Ind. Microbiol. Biotechnol.">
        <title>Paenibacillus amylolyticus 27C64 has a diverse set of carbohydrate-active enzymes and complete pectin deconstruction system.</title>
        <authorList>
            <person name="Keggi C."/>
            <person name="Doran-Peterson J."/>
        </authorList>
    </citation>
    <scope>NUCLEOTIDE SEQUENCE [LARGE SCALE GENOMIC DNA]</scope>
    <source>
        <strain evidence="1 2">27C64</strain>
    </source>
</reference>
<gene>
    <name evidence="1" type="ORF">EC604_23175</name>
</gene>
<dbReference type="RefSeq" id="WP_123066425.1">
    <property type="nucleotide sequence ID" value="NZ_RIAS01000016.1"/>
</dbReference>
<dbReference type="AlphaFoldDB" id="A0A5M9WYI1"/>
<name>A0A5M9WYI1_PAEAM</name>
<evidence type="ECO:0000313" key="2">
    <source>
        <dbReference type="Proteomes" id="UP000323664"/>
    </source>
</evidence>
<protein>
    <submittedName>
        <fullName evidence="1">Uncharacterized protein</fullName>
    </submittedName>
</protein>
<dbReference type="Pfam" id="PF10899">
    <property type="entry name" value="AbiGi"/>
    <property type="match status" value="1"/>
</dbReference>
<organism evidence="1 2">
    <name type="scientific">Paenibacillus amylolyticus</name>
    <dbReference type="NCBI Taxonomy" id="1451"/>
    <lineage>
        <taxon>Bacteria</taxon>
        <taxon>Bacillati</taxon>
        <taxon>Bacillota</taxon>
        <taxon>Bacilli</taxon>
        <taxon>Bacillales</taxon>
        <taxon>Paenibacillaceae</taxon>
        <taxon>Paenibacillus</taxon>
    </lineage>
</organism>